<keyword evidence="2" id="KW-0436">Ligase</keyword>
<evidence type="ECO:0000256" key="3">
    <source>
        <dbReference type="SAM" id="MobiDB-lite"/>
    </source>
</evidence>
<evidence type="ECO:0000313" key="6">
    <source>
        <dbReference type="Proteomes" id="UP001153620"/>
    </source>
</evidence>
<reference evidence="5" key="2">
    <citation type="submission" date="2022-10" db="EMBL/GenBank/DDBJ databases">
        <authorList>
            <consortium name="ENA_rothamsted_submissions"/>
            <consortium name="culmorum"/>
            <person name="King R."/>
        </authorList>
    </citation>
    <scope>NUCLEOTIDE SEQUENCE</scope>
</reference>
<reference evidence="5" key="1">
    <citation type="submission" date="2022-01" db="EMBL/GenBank/DDBJ databases">
        <authorList>
            <person name="King R."/>
        </authorList>
    </citation>
    <scope>NUCLEOTIDE SEQUENCE</scope>
</reference>
<protein>
    <recommendedName>
        <fullName evidence="4">BPL/LPL catalytic domain-containing protein</fullName>
    </recommendedName>
</protein>
<proteinExistence type="inferred from homology"/>
<feature type="compositionally biased region" description="Basic and acidic residues" evidence="3">
    <location>
        <begin position="558"/>
        <end position="572"/>
    </location>
</feature>
<dbReference type="InterPro" id="IPR004408">
    <property type="entry name" value="Biotin_CoA_COase_ligase"/>
</dbReference>
<evidence type="ECO:0000256" key="1">
    <source>
        <dbReference type="ARBA" id="ARBA00009934"/>
    </source>
</evidence>
<feature type="compositionally biased region" description="Polar residues" evidence="3">
    <location>
        <begin position="309"/>
        <end position="318"/>
    </location>
</feature>
<accession>A0A9N9S1J9</accession>
<comment type="similarity">
    <text evidence="1">Belongs to the biotin--protein ligase family.</text>
</comment>
<dbReference type="GO" id="GO:0005737">
    <property type="term" value="C:cytoplasm"/>
    <property type="evidence" value="ECO:0007669"/>
    <property type="project" value="TreeGrafter"/>
</dbReference>
<evidence type="ECO:0000256" key="2">
    <source>
        <dbReference type="ARBA" id="ARBA00022598"/>
    </source>
</evidence>
<feature type="region of interest" description="Disordered" evidence="3">
    <location>
        <begin position="303"/>
        <end position="339"/>
    </location>
</feature>
<organism evidence="5 6">
    <name type="scientific">Chironomus riparius</name>
    <dbReference type="NCBI Taxonomy" id="315576"/>
    <lineage>
        <taxon>Eukaryota</taxon>
        <taxon>Metazoa</taxon>
        <taxon>Ecdysozoa</taxon>
        <taxon>Arthropoda</taxon>
        <taxon>Hexapoda</taxon>
        <taxon>Insecta</taxon>
        <taxon>Pterygota</taxon>
        <taxon>Neoptera</taxon>
        <taxon>Endopterygota</taxon>
        <taxon>Diptera</taxon>
        <taxon>Nematocera</taxon>
        <taxon>Chironomoidea</taxon>
        <taxon>Chironomidae</taxon>
        <taxon>Chironominae</taxon>
        <taxon>Chironomus</taxon>
    </lineage>
</organism>
<dbReference type="Pfam" id="PF03099">
    <property type="entry name" value="BPL_LplA_LipB"/>
    <property type="match status" value="1"/>
</dbReference>
<dbReference type="Proteomes" id="UP001153620">
    <property type="component" value="Chromosome 3"/>
</dbReference>
<feature type="domain" description="BPL/LPL catalytic" evidence="4">
    <location>
        <begin position="1061"/>
        <end position="1255"/>
    </location>
</feature>
<dbReference type="NCBIfam" id="TIGR00121">
    <property type="entry name" value="birA_ligase"/>
    <property type="match status" value="1"/>
</dbReference>
<dbReference type="Gene3D" id="3.30.930.10">
    <property type="entry name" value="Bira Bifunctional Protein, Domain 2"/>
    <property type="match status" value="1"/>
</dbReference>
<dbReference type="InterPro" id="IPR045864">
    <property type="entry name" value="aa-tRNA-synth_II/BPL/LPL"/>
</dbReference>
<sequence>MLLTVFYLTSTSFQSWRLRAIHQKISRAIDTKNSVVFLKKSDGNSHGMVTALASSDICVNSSEASVHDCFWSNDISQGISISPKQILYINPFITFPTPPSLVPFSYSAKNLPDIGKNDVIHALIEAELVPETNLSLPVLEIEAFTHMLAWKIDTKLSVLVKTSSKHLSQLIFASFVQNNYVINDHLQLSRIETVDIEGNPQDYEQIMTHSKHHGVRRFSELMSPLDWNKHLEEIRNLGVLASQASEFEYKKNLTEGKTGIVQPDLISSKNIEDSLNRKPTISPKNSIVSMEKMDEKLKELKQELRKQNDTSNLPNTSYDSKKLEEVITPGSPRFPVSPAKTANKSKVINDYASSKFPVLSSPAKKSFFGEKADLTSTTTNINLPDANNVLKNHKENIAGTTKAVIEAHKSIVDMKIDLNAKIKEDPAKLNSDKVATDLTNKSEGLKSESAKIIESEKSNSLLKESSVSAGSEKSGVSGAVSEKSSADSDTFVYESDQTSKASDKSKEILTGTEIDKKEDEIINKTANGTDEKAKTKEFTVTAVKETEKAIENNGSILKETEKSKETAKEAKVTEIPSDTAKKSEVKQPNLKEIGKISSVKDTDVVDGTKEAVLKEIGNDAKSKELNLKDSTKSFIANEQKATEVSKKVEEPAKISKSVVETVKPVEIIKPVVEPPKPVDIPKPVEVTKPIEVTKPEEVNKIPDIKIDQASSIKPAPEAPSSSTETKPTLQRSRKKLMEAKPPNVLVYSDSTTTRSNVIKTLGSILKESMYTIYPLTVQQVRERIWLDNTTLLVVCGGINGSDISHIFLEYFFKGGKVLCLCSDLLRQVLPTYHTAEVREHELVQFSYGQWKNIKMMHHIFCYQPSPIRKHFSQDSDDPPKEKTNGNPLIVLPRSIELKDHLGMNHNVHVQILGTEDTWKTPSLLMVYTDNGGKIIFSQIHLEIDPSFYENDEQKYQILMKNDNLRHEIFGDVLSTHLGLATADMKVRKKEGDALFTKGYFLGRHELKFEILEKLKPVMDDNTLKIDGLSIKFCGKNVDPPTPESFCLPVMIHSCPDDFSTLDYFDTLKTSEIGRALIYSHILTSSMSMINKMNYCHGLAIVSRVLTQATGRSKNTWLSPEGCLMFTIQLHIPLKSPLGQRIPLVQHLIATAVVMGIKNIPGYEGLDINVKWPNDIYANGERKIGGLIVNSTIEADQAICNIGLGLNLSNSIPTTCINDMILEYNKKHSKNLKPLTLEKTLAIIFNEIENILNRIQADDIDYLYNLYYSCWLHTDTSVKVLSSSGQEKNGKILGLDEYGFLKIRLDNNQIESVQPDGNSFDMLRGLIVPKAH</sequence>
<name>A0A9N9S1J9_9DIPT</name>
<dbReference type="Pfam" id="PF02237">
    <property type="entry name" value="BPL_C"/>
    <property type="match status" value="1"/>
</dbReference>
<keyword evidence="6" id="KW-1185">Reference proteome</keyword>
<feature type="compositionally biased region" description="Polar residues" evidence="3">
    <location>
        <begin position="719"/>
        <end position="730"/>
    </location>
</feature>
<dbReference type="EMBL" id="OU895879">
    <property type="protein sequence ID" value="CAG9809107.1"/>
    <property type="molecule type" value="Genomic_DNA"/>
</dbReference>
<dbReference type="PANTHER" id="PTHR12835:SF5">
    <property type="entry name" value="BIOTIN--PROTEIN LIGASE"/>
    <property type="match status" value="1"/>
</dbReference>
<dbReference type="PROSITE" id="PS51733">
    <property type="entry name" value="BPL_LPL_CATALYTIC"/>
    <property type="match status" value="1"/>
</dbReference>
<feature type="compositionally biased region" description="Basic and acidic residues" evidence="3">
    <location>
        <begin position="501"/>
        <end position="522"/>
    </location>
</feature>
<dbReference type="GO" id="GO:0004077">
    <property type="term" value="F:biotin--[biotin carboxyl-carrier protein] ligase activity"/>
    <property type="evidence" value="ECO:0007669"/>
    <property type="project" value="InterPro"/>
</dbReference>
<dbReference type="InterPro" id="IPR004143">
    <property type="entry name" value="BPL_LPL_catalytic"/>
</dbReference>
<gene>
    <name evidence="5" type="ORF">CHIRRI_LOCUS11936</name>
</gene>
<dbReference type="InterPro" id="IPR003142">
    <property type="entry name" value="BPL_C"/>
</dbReference>
<evidence type="ECO:0000313" key="5">
    <source>
        <dbReference type="EMBL" id="CAG9809107.1"/>
    </source>
</evidence>
<feature type="region of interest" description="Disordered" evidence="3">
    <location>
        <begin position="461"/>
        <end position="522"/>
    </location>
</feature>
<dbReference type="SUPFAM" id="SSF55681">
    <property type="entry name" value="Class II aaRS and biotin synthetases"/>
    <property type="match status" value="1"/>
</dbReference>
<feature type="region of interest" description="Disordered" evidence="3">
    <location>
        <begin position="554"/>
        <end position="586"/>
    </location>
</feature>
<dbReference type="PANTHER" id="PTHR12835">
    <property type="entry name" value="BIOTIN PROTEIN LIGASE"/>
    <property type="match status" value="1"/>
</dbReference>
<evidence type="ECO:0000259" key="4">
    <source>
        <dbReference type="PROSITE" id="PS51733"/>
    </source>
</evidence>
<feature type="region of interest" description="Disordered" evidence="3">
    <location>
        <begin position="703"/>
        <end position="734"/>
    </location>
</feature>
<dbReference type="OrthoDB" id="10250105at2759"/>